<gene>
    <name evidence="1" type="ORF">NC653_010278</name>
</gene>
<reference evidence="1 2" key="1">
    <citation type="journal article" date="2023" name="Mol. Ecol. Resour.">
        <title>Chromosome-level genome assembly of a triploid poplar Populus alba 'Berolinensis'.</title>
        <authorList>
            <person name="Chen S."/>
            <person name="Yu Y."/>
            <person name="Wang X."/>
            <person name="Wang S."/>
            <person name="Zhang T."/>
            <person name="Zhou Y."/>
            <person name="He R."/>
            <person name="Meng N."/>
            <person name="Wang Y."/>
            <person name="Liu W."/>
            <person name="Liu Z."/>
            <person name="Liu J."/>
            <person name="Guo Q."/>
            <person name="Huang H."/>
            <person name="Sederoff R.R."/>
            <person name="Wang G."/>
            <person name="Qu G."/>
            <person name="Chen S."/>
        </authorList>
    </citation>
    <scope>NUCLEOTIDE SEQUENCE [LARGE SCALE GENOMIC DNA]</scope>
    <source>
        <strain evidence="1">SC-2020</strain>
    </source>
</reference>
<comment type="caution">
    <text evidence="1">The sequence shown here is derived from an EMBL/GenBank/DDBJ whole genome shotgun (WGS) entry which is preliminary data.</text>
</comment>
<dbReference type="Proteomes" id="UP001164929">
    <property type="component" value="Chromosome 4"/>
</dbReference>
<sequence length="146" mass="16919">MSRSIHDRVFSCAGFYNFEECDLANKREKEKKRKKYKDQDQIFYNSGLTSCLLDCTKLGKKEKRGRNVNCYSTNDTSLLIFPVNFIRSDLRSYFNNPNKQTVPSTISLQFHPFDSREFKLQGGKSVIFKLVLYSSAENLSFKGAKL</sequence>
<organism evidence="1 2">
    <name type="scientific">Populus alba x Populus x berolinensis</name>
    <dbReference type="NCBI Taxonomy" id="444605"/>
    <lineage>
        <taxon>Eukaryota</taxon>
        <taxon>Viridiplantae</taxon>
        <taxon>Streptophyta</taxon>
        <taxon>Embryophyta</taxon>
        <taxon>Tracheophyta</taxon>
        <taxon>Spermatophyta</taxon>
        <taxon>Magnoliopsida</taxon>
        <taxon>eudicotyledons</taxon>
        <taxon>Gunneridae</taxon>
        <taxon>Pentapetalae</taxon>
        <taxon>rosids</taxon>
        <taxon>fabids</taxon>
        <taxon>Malpighiales</taxon>
        <taxon>Salicaceae</taxon>
        <taxon>Saliceae</taxon>
        <taxon>Populus</taxon>
    </lineage>
</organism>
<accession>A0AAD6QZE1</accession>
<evidence type="ECO:0000313" key="2">
    <source>
        <dbReference type="Proteomes" id="UP001164929"/>
    </source>
</evidence>
<keyword evidence="2" id="KW-1185">Reference proteome</keyword>
<protein>
    <submittedName>
        <fullName evidence="1">Uncharacterized protein</fullName>
    </submittedName>
</protein>
<name>A0AAD6QZE1_9ROSI</name>
<dbReference type="AlphaFoldDB" id="A0AAD6QZE1"/>
<dbReference type="EMBL" id="JAQIZT010000004">
    <property type="protein sequence ID" value="KAJ6999520.1"/>
    <property type="molecule type" value="Genomic_DNA"/>
</dbReference>
<proteinExistence type="predicted"/>
<evidence type="ECO:0000313" key="1">
    <source>
        <dbReference type="EMBL" id="KAJ6999520.1"/>
    </source>
</evidence>